<comment type="caution">
    <text evidence="1">The sequence shown here is derived from an EMBL/GenBank/DDBJ whole genome shotgun (WGS) entry which is preliminary data.</text>
</comment>
<keyword evidence="2" id="KW-1185">Reference proteome</keyword>
<dbReference type="Proteomes" id="UP001352852">
    <property type="component" value="Unassembled WGS sequence"/>
</dbReference>
<name>A0ABU7DLV1_9TELE</name>
<proteinExistence type="predicted"/>
<gene>
    <name evidence="1" type="ORF">CHARACLAT_031437</name>
</gene>
<reference evidence="1 2" key="1">
    <citation type="submission" date="2021-06" db="EMBL/GenBank/DDBJ databases">
        <authorList>
            <person name="Palmer J.M."/>
        </authorList>
    </citation>
    <scope>NUCLEOTIDE SEQUENCE [LARGE SCALE GENOMIC DNA]</scope>
    <source>
        <strain evidence="1 2">CL_MEX2019</strain>
        <tissue evidence="1">Muscle</tissue>
    </source>
</reference>
<evidence type="ECO:0000313" key="2">
    <source>
        <dbReference type="Proteomes" id="UP001352852"/>
    </source>
</evidence>
<sequence>MAAWLSRRALSGKSTWLLPSSHIFKSHVYCREVGRTSSAPGALSSLQDKPRTVEDLHRVTFLETLYRLVFQGYYNREHDLQGCKGAGGYLQQSMGEIQPGQVTVHCRATQRHTGQTTMHSLTRSLAHSHLRAI</sequence>
<accession>A0ABU7DLV1</accession>
<evidence type="ECO:0000313" key="1">
    <source>
        <dbReference type="EMBL" id="MED6275906.1"/>
    </source>
</evidence>
<protein>
    <submittedName>
        <fullName evidence="1">Uncharacterized protein</fullName>
    </submittedName>
</protein>
<dbReference type="EMBL" id="JAHUTJ010029670">
    <property type="protein sequence ID" value="MED6275906.1"/>
    <property type="molecule type" value="Genomic_DNA"/>
</dbReference>
<organism evidence="1 2">
    <name type="scientific">Characodon lateralis</name>
    <dbReference type="NCBI Taxonomy" id="208331"/>
    <lineage>
        <taxon>Eukaryota</taxon>
        <taxon>Metazoa</taxon>
        <taxon>Chordata</taxon>
        <taxon>Craniata</taxon>
        <taxon>Vertebrata</taxon>
        <taxon>Euteleostomi</taxon>
        <taxon>Actinopterygii</taxon>
        <taxon>Neopterygii</taxon>
        <taxon>Teleostei</taxon>
        <taxon>Neoteleostei</taxon>
        <taxon>Acanthomorphata</taxon>
        <taxon>Ovalentaria</taxon>
        <taxon>Atherinomorphae</taxon>
        <taxon>Cyprinodontiformes</taxon>
        <taxon>Goodeidae</taxon>
        <taxon>Characodon</taxon>
    </lineage>
</organism>